<protein>
    <recommendedName>
        <fullName evidence="2">Pyrrolo-quinoline quinone repeat domain-containing protein</fullName>
    </recommendedName>
</protein>
<dbReference type="Pfam" id="PF13360">
    <property type="entry name" value="PQQ_2"/>
    <property type="match status" value="1"/>
</dbReference>
<evidence type="ECO:0000313" key="4">
    <source>
        <dbReference type="Proteomes" id="UP001052739"/>
    </source>
</evidence>
<dbReference type="InterPro" id="IPR011047">
    <property type="entry name" value="Quinoprotein_ADH-like_sf"/>
</dbReference>
<feature type="compositionally biased region" description="Low complexity" evidence="1">
    <location>
        <begin position="124"/>
        <end position="140"/>
    </location>
</feature>
<feature type="region of interest" description="Disordered" evidence="1">
    <location>
        <begin position="181"/>
        <end position="245"/>
    </location>
</feature>
<gene>
    <name evidence="3" type="ORF">Shyd_19360</name>
</gene>
<dbReference type="InterPro" id="IPR015943">
    <property type="entry name" value="WD40/YVTN_repeat-like_dom_sf"/>
</dbReference>
<sequence>MTQPPPPPPNQPPNQPPGGYPPPGGFGAPQDPGQGQGGFGTPTPPPPQGQPGYGTATPPPPQGQPGYGAATPPPPQGQPGYGAATPPQGQPGYGYPQQAPQPGPYGYPQQDPQHQQAVPPPYGYPTQPQQPYGYPTAPQQHVPAPAPGGRGKLSAQTQIIVAAVVAVALIVGGGIWYANSGSDPEPDAKPTGGTSQAPTGGGETGTDGGAGNGLGGDGKEKPGAKTGSRLAFRIDPPKVPDTTPVDGSWLTDKTFVKTGVNSVVGYDIDKGTVSWTLPLAGQVCGASRHKTADNKVPILFEESKRVAPRYYQSCNQVGMVDLNTGKLLWSASVSGGGDEKARFSEVTLSGETVAAGGTDGGAAFDAATGKVRWKPQSNDQNCYDMGYGGGAGLVAVRKCGQYGAESVLVQNLDPKSGKPLSQFKMPQGVKYAAVVSTKPLVVAANVGDAADDGSGISDFFSIDEKTGKLRTKITADPDRYAARCGSTAVEDCSQVLVGNDRLYVPTEEHDGSTGEYGDETNEIIAFDLANGRTAPEKADAGDGYTLMPLRMDGGDLIAYKVPPYSKGGQLVSVHAGTMKSTLLLENPSDKGNRDIETSFSITGAELLYGDGRFFISATYASKTREGESALSKKYHAVSFSTRN</sequence>
<dbReference type="Proteomes" id="UP001052739">
    <property type="component" value="Unassembled WGS sequence"/>
</dbReference>
<feature type="compositionally biased region" description="Gly residues" evidence="1">
    <location>
        <begin position="199"/>
        <end position="216"/>
    </location>
</feature>
<feature type="compositionally biased region" description="Pro residues" evidence="1">
    <location>
        <begin position="1"/>
        <end position="24"/>
    </location>
</feature>
<evidence type="ECO:0000313" key="3">
    <source>
        <dbReference type="EMBL" id="GHI20565.1"/>
    </source>
</evidence>
<accession>A0ABQ3P6C6</accession>
<dbReference type="SUPFAM" id="SSF50998">
    <property type="entry name" value="Quinoprotein alcohol dehydrogenase-like"/>
    <property type="match status" value="1"/>
</dbReference>
<comment type="caution">
    <text evidence="3">The sequence shown here is derived from an EMBL/GenBank/DDBJ whole genome shotgun (WGS) entry which is preliminary data.</text>
</comment>
<dbReference type="Gene3D" id="2.130.10.10">
    <property type="entry name" value="YVTN repeat-like/Quinoprotein amine dehydrogenase"/>
    <property type="match status" value="2"/>
</dbReference>
<feature type="compositionally biased region" description="Low complexity" evidence="1">
    <location>
        <begin position="106"/>
        <end position="117"/>
    </location>
</feature>
<dbReference type="EMBL" id="BNDW01000019">
    <property type="protein sequence ID" value="GHI20565.1"/>
    <property type="molecule type" value="Genomic_DNA"/>
</dbReference>
<name>A0ABQ3P6C6_9ACTN</name>
<proteinExistence type="predicted"/>
<keyword evidence="4" id="KW-1185">Reference proteome</keyword>
<feature type="domain" description="Pyrrolo-quinoline quinone repeat" evidence="2">
    <location>
        <begin position="252"/>
        <end position="375"/>
    </location>
</feature>
<evidence type="ECO:0000256" key="1">
    <source>
        <dbReference type="SAM" id="MobiDB-lite"/>
    </source>
</evidence>
<reference evidence="3" key="1">
    <citation type="submission" date="2024-05" db="EMBL/GenBank/DDBJ databases">
        <title>Whole genome shotgun sequence of Streptomyces hydrogenans NBRC 13475.</title>
        <authorList>
            <person name="Komaki H."/>
            <person name="Tamura T."/>
        </authorList>
    </citation>
    <scope>NUCLEOTIDE SEQUENCE</scope>
    <source>
        <strain evidence="3">NBRC 13475</strain>
    </source>
</reference>
<dbReference type="RefSeq" id="WP_226651572.1">
    <property type="nucleotide sequence ID" value="NZ_BNDW01000019.1"/>
</dbReference>
<feature type="region of interest" description="Disordered" evidence="1">
    <location>
        <begin position="1"/>
        <end position="152"/>
    </location>
</feature>
<organism evidence="3 4">
    <name type="scientific">Streptomyces hydrogenans</name>
    <dbReference type="NCBI Taxonomy" id="1873719"/>
    <lineage>
        <taxon>Bacteria</taxon>
        <taxon>Bacillati</taxon>
        <taxon>Actinomycetota</taxon>
        <taxon>Actinomycetes</taxon>
        <taxon>Kitasatosporales</taxon>
        <taxon>Streptomycetaceae</taxon>
        <taxon>Streptomyces</taxon>
    </lineage>
</organism>
<evidence type="ECO:0000259" key="2">
    <source>
        <dbReference type="Pfam" id="PF13360"/>
    </source>
</evidence>
<dbReference type="InterPro" id="IPR002372">
    <property type="entry name" value="PQQ_rpt_dom"/>
</dbReference>